<evidence type="ECO:0000313" key="2">
    <source>
        <dbReference type="EMBL" id="MBW0555093.1"/>
    </source>
</evidence>
<dbReference type="Proteomes" id="UP000765509">
    <property type="component" value="Unassembled WGS sequence"/>
</dbReference>
<protein>
    <submittedName>
        <fullName evidence="2">Uncharacterized protein</fullName>
    </submittedName>
</protein>
<feature type="compositionally biased region" description="Polar residues" evidence="1">
    <location>
        <begin position="73"/>
        <end position="90"/>
    </location>
</feature>
<evidence type="ECO:0000256" key="1">
    <source>
        <dbReference type="SAM" id="MobiDB-lite"/>
    </source>
</evidence>
<evidence type="ECO:0000313" key="3">
    <source>
        <dbReference type="Proteomes" id="UP000765509"/>
    </source>
</evidence>
<accession>A0A9Q3PAL2</accession>
<keyword evidence="3" id="KW-1185">Reference proteome</keyword>
<organism evidence="2 3">
    <name type="scientific">Austropuccinia psidii MF-1</name>
    <dbReference type="NCBI Taxonomy" id="1389203"/>
    <lineage>
        <taxon>Eukaryota</taxon>
        <taxon>Fungi</taxon>
        <taxon>Dikarya</taxon>
        <taxon>Basidiomycota</taxon>
        <taxon>Pucciniomycotina</taxon>
        <taxon>Pucciniomycetes</taxon>
        <taxon>Pucciniales</taxon>
        <taxon>Sphaerophragmiaceae</taxon>
        <taxon>Austropuccinia</taxon>
    </lineage>
</organism>
<dbReference type="AlphaFoldDB" id="A0A9Q3PAL2"/>
<gene>
    <name evidence="2" type="ORF">O181_094808</name>
</gene>
<reference evidence="2" key="1">
    <citation type="submission" date="2021-03" db="EMBL/GenBank/DDBJ databases">
        <title>Draft genome sequence of rust myrtle Austropuccinia psidii MF-1, a brazilian biotype.</title>
        <authorList>
            <person name="Quecine M.C."/>
            <person name="Pachon D.M.R."/>
            <person name="Bonatelli M.L."/>
            <person name="Correr F.H."/>
            <person name="Franceschini L.M."/>
            <person name="Leite T.F."/>
            <person name="Margarido G.R.A."/>
            <person name="Almeida C.A."/>
            <person name="Ferrarezi J.A."/>
            <person name="Labate C.A."/>
        </authorList>
    </citation>
    <scope>NUCLEOTIDE SEQUENCE</scope>
    <source>
        <strain evidence="2">MF-1</strain>
    </source>
</reference>
<name>A0A9Q3PAL2_9BASI</name>
<proteinExistence type="predicted"/>
<feature type="region of interest" description="Disordered" evidence="1">
    <location>
        <begin position="64"/>
        <end position="103"/>
    </location>
</feature>
<dbReference type="EMBL" id="AVOT02061972">
    <property type="protein sequence ID" value="MBW0555093.1"/>
    <property type="molecule type" value="Genomic_DNA"/>
</dbReference>
<sequence length="130" mass="15109">MELCNTTKIEEWKIKYIRNFRRFQELPQENTRKNENQVSIEPNTEAHIKYSKAEVTKNDLKISKRNNEHLNCPETSENTYSSNMKSSTSIALEPVKRKGSKERQLVKSVSPVCGRNGCYFHNKQSSVSKL</sequence>
<comment type="caution">
    <text evidence="2">The sequence shown here is derived from an EMBL/GenBank/DDBJ whole genome shotgun (WGS) entry which is preliminary data.</text>
</comment>